<dbReference type="CDD" id="cd00158">
    <property type="entry name" value="RHOD"/>
    <property type="match status" value="1"/>
</dbReference>
<reference evidence="3 4" key="1">
    <citation type="submission" date="2020-09" db="EMBL/GenBank/DDBJ databases">
        <title>Paenibacillus sp. strain PR3 16S rRNA gene Genome sequencing and assembly.</title>
        <authorList>
            <person name="Kim J."/>
        </authorList>
    </citation>
    <scope>NUCLEOTIDE SEQUENCE [LARGE SCALE GENOMIC DNA]</scope>
    <source>
        <strain evidence="3 4">PR3</strain>
    </source>
</reference>
<evidence type="ECO:0000313" key="3">
    <source>
        <dbReference type="EMBL" id="MBD3921375.1"/>
    </source>
</evidence>
<feature type="domain" description="Rhodanese" evidence="2">
    <location>
        <begin position="43"/>
        <end position="127"/>
    </location>
</feature>
<dbReference type="Gene3D" id="3.40.250.10">
    <property type="entry name" value="Rhodanese-like domain"/>
    <property type="match status" value="1"/>
</dbReference>
<dbReference type="PANTHER" id="PTHR43031:SF1">
    <property type="entry name" value="PYRIDINE NUCLEOTIDE-DISULPHIDE OXIDOREDUCTASE"/>
    <property type="match status" value="1"/>
</dbReference>
<dbReference type="SUPFAM" id="SSF52821">
    <property type="entry name" value="Rhodanese/Cell cycle control phosphatase"/>
    <property type="match status" value="1"/>
</dbReference>
<keyword evidence="1" id="KW-0812">Transmembrane</keyword>
<sequence length="128" mass="14373">MDTNLIINIAIGAGIVWFLASRFKGVKGLRNVNADQLQNELKLNRNHMLIDVREPGEVKQGYIPGAINIPLSRLQQRVSEIPSDRSVYLYCRSGMRSKQAAKVLSKRGYQNLAHLQGGIMAWKGQLKK</sequence>
<keyword evidence="4" id="KW-1185">Reference proteome</keyword>
<dbReference type="InterPro" id="IPR050229">
    <property type="entry name" value="GlpE_sulfurtransferase"/>
</dbReference>
<dbReference type="Pfam" id="PF00581">
    <property type="entry name" value="Rhodanese"/>
    <property type="match status" value="1"/>
</dbReference>
<dbReference type="PANTHER" id="PTHR43031">
    <property type="entry name" value="FAD-DEPENDENT OXIDOREDUCTASE"/>
    <property type="match status" value="1"/>
</dbReference>
<dbReference type="PROSITE" id="PS50206">
    <property type="entry name" value="RHODANESE_3"/>
    <property type="match status" value="1"/>
</dbReference>
<feature type="transmembrane region" description="Helical" evidence="1">
    <location>
        <begin position="6"/>
        <end position="23"/>
    </location>
</feature>
<gene>
    <name evidence="3" type="ORF">H8B09_21580</name>
</gene>
<keyword evidence="1" id="KW-0472">Membrane</keyword>
<dbReference type="InterPro" id="IPR036873">
    <property type="entry name" value="Rhodanese-like_dom_sf"/>
</dbReference>
<evidence type="ECO:0000256" key="1">
    <source>
        <dbReference type="SAM" id="Phobius"/>
    </source>
</evidence>
<evidence type="ECO:0000259" key="2">
    <source>
        <dbReference type="PROSITE" id="PS50206"/>
    </source>
</evidence>
<dbReference type="InterPro" id="IPR001763">
    <property type="entry name" value="Rhodanese-like_dom"/>
</dbReference>
<dbReference type="SMART" id="SM00450">
    <property type="entry name" value="RHOD"/>
    <property type="match status" value="1"/>
</dbReference>
<organism evidence="3 4">
    <name type="scientific">Paenibacillus terricola</name>
    <dbReference type="NCBI Taxonomy" id="2763503"/>
    <lineage>
        <taxon>Bacteria</taxon>
        <taxon>Bacillati</taxon>
        <taxon>Bacillota</taxon>
        <taxon>Bacilli</taxon>
        <taxon>Bacillales</taxon>
        <taxon>Paenibacillaceae</taxon>
        <taxon>Paenibacillus</taxon>
    </lineage>
</organism>
<evidence type="ECO:0000313" key="4">
    <source>
        <dbReference type="Proteomes" id="UP000609346"/>
    </source>
</evidence>
<comment type="caution">
    <text evidence="3">The sequence shown here is derived from an EMBL/GenBank/DDBJ whole genome shotgun (WGS) entry which is preliminary data.</text>
</comment>
<dbReference type="EMBL" id="JACXZA010000005">
    <property type="protein sequence ID" value="MBD3921375.1"/>
    <property type="molecule type" value="Genomic_DNA"/>
</dbReference>
<name>A0ABR8N2D8_9BACL</name>
<protein>
    <submittedName>
        <fullName evidence="3">Rhodanese-like domain-containing protein</fullName>
    </submittedName>
</protein>
<accession>A0ABR8N2D8</accession>
<dbReference type="RefSeq" id="WP_191205633.1">
    <property type="nucleotide sequence ID" value="NZ_JACXZA010000005.1"/>
</dbReference>
<proteinExistence type="predicted"/>
<dbReference type="Proteomes" id="UP000609346">
    <property type="component" value="Unassembled WGS sequence"/>
</dbReference>
<keyword evidence="1" id="KW-1133">Transmembrane helix</keyword>